<feature type="binding site" evidence="12">
    <location>
        <position position="308"/>
    </location>
    <ligand>
        <name>UDP-N-acetyl-alpha-D-glucosamine</name>
        <dbReference type="ChEBI" id="CHEBI:57705"/>
    </ligand>
</feature>
<dbReference type="Pfam" id="PF00275">
    <property type="entry name" value="EPSP_synthase"/>
    <property type="match status" value="1"/>
</dbReference>
<accession>A0A2M7TA65</accession>
<evidence type="ECO:0000256" key="2">
    <source>
        <dbReference type="ARBA" id="ARBA00004752"/>
    </source>
</evidence>
<comment type="caution">
    <text evidence="14">The sequence shown here is derived from an EMBL/GenBank/DDBJ whole genome shotgun (WGS) entry which is preliminary data.</text>
</comment>
<gene>
    <name evidence="12 14" type="primary">murA</name>
    <name evidence="14" type="ORF">COY34_03825</name>
</gene>
<keyword evidence="4 12" id="KW-0132">Cell division</keyword>
<evidence type="ECO:0000313" key="15">
    <source>
        <dbReference type="Proteomes" id="UP000230970"/>
    </source>
</evidence>
<feature type="domain" description="Enolpyruvate transferase" evidence="13">
    <location>
        <begin position="8"/>
        <end position="430"/>
    </location>
</feature>
<evidence type="ECO:0000256" key="1">
    <source>
        <dbReference type="ARBA" id="ARBA00004496"/>
    </source>
</evidence>
<comment type="pathway">
    <text evidence="2 12">Cell wall biogenesis; peptidoglycan biosynthesis.</text>
</comment>
<dbReference type="EC" id="2.5.1.7" evidence="12"/>
<dbReference type="SUPFAM" id="SSF55205">
    <property type="entry name" value="EPT/RTPC-like"/>
    <property type="match status" value="1"/>
</dbReference>
<keyword evidence="7 12" id="KW-0573">Peptidoglycan synthesis</keyword>
<dbReference type="GO" id="GO:0019277">
    <property type="term" value="P:UDP-N-acetylgalactosamine biosynthetic process"/>
    <property type="evidence" value="ECO:0007669"/>
    <property type="project" value="InterPro"/>
</dbReference>
<dbReference type="GO" id="GO:0008360">
    <property type="term" value="P:regulation of cell shape"/>
    <property type="evidence" value="ECO:0007669"/>
    <property type="project" value="UniProtKB-KW"/>
</dbReference>
<feature type="modified residue" description="2-(S-cysteinyl)pyruvic acid O-phosphothioketal" evidence="12">
    <location>
        <position position="118"/>
    </location>
</feature>
<evidence type="ECO:0000313" key="14">
    <source>
        <dbReference type="EMBL" id="PIZ41833.1"/>
    </source>
</evidence>
<comment type="similarity">
    <text evidence="10 12">Belongs to the EPSP synthase family. MurA subfamily.</text>
</comment>
<dbReference type="NCBIfam" id="NF006873">
    <property type="entry name" value="PRK09369.1"/>
    <property type="match status" value="1"/>
</dbReference>
<dbReference type="GO" id="GO:0005737">
    <property type="term" value="C:cytoplasm"/>
    <property type="evidence" value="ECO:0007669"/>
    <property type="project" value="UniProtKB-SubCell"/>
</dbReference>
<evidence type="ECO:0000256" key="8">
    <source>
        <dbReference type="ARBA" id="ARBA00023306"/>
    </source>
</evidence>
<dbReference type="InterPro" id="IPR013792">
    <property type="entry name" value="RNA3'P_cycl/enolpyr_Trfase_a/b"/>
</dbReference>
<dbReference type="GO" id="GO:0071555">
    <property type="term" value="P:cell wall organization"/>
    <property type="evidence" value="ECO:0007669"/>
    <property type="project" value="UniProtKB-KW"/>
</dbReference>
<reference evidence="15" key="1">
    <citation type="submission" date="2017-09" db="EMBL/GenBank/DDBJ databases">
        <title>Depth-based differentiation of microbial function through sediment-hosted aquifers and enrichment of novel symbionts in the deep terrestrial subsurface.</title>
        <authorList>
            <person name="Probst A.J."/>
            <person name="Ladd B."/>
            <person name="Jarett J.K."/>
            <person name="Geller-Mcgrath D.E."/>
            <person name="Sieber C.M.K."/>
            <person name="Emerson J.B."/>
            <person name="Anantharaman K."/>
            <person name="Thomas B.C."/>
            <person name="Malmstrom R."/>
            <person name="Stieglmeier M."/>
            <person name="Klingl A."/>
            <person name="Woyke T."/>
            <person name="Ryan C.M."/>
            <person name="Banfield J.F."/>
        </authorList>
    </citation>
    <scope>NUCLEOTIDE SEQUENCE [LARGE SCALE GENOMIC DNA]</scope>
</reference>
<evidence type="ECO:0000256" key="4">
    <source>
        <dbReference type="ARBA" id="ARBA00022618"/>
    </source>
</evidence>
<dbReference type="PANTHER" id="PTHR43783:SF1">
    <property type="entry name" value="UDP-N-ACETYLGLUCOSAMINE 1-CARBOXYVINYLTRANSFERASE"/>
    <property type="match status" value="1"/>
</dbReference>
<dbReference type="InterPro" id="IPR036968">
    <property type="entry name" value="Enolpyruvate_Tfrase_sf"/>
</dbReference>
<dbReference type="UniPathway" id="UPA00219"/>
<evidence type="ECO:0000256" key="10">
    <source>
        <dbReference type="ARBA" id="ARBA00038367"/>
    </source>
</evidence>
<keyword evidence="9 12" id="KW-0961">Cell wall biogenesis/degradation</keyword>
<evidence type="ECO:0000259" key="13">
    <source>
        <dbReference type="Pfam" id="PF00275"/>
    </source>
</evidence>
<dbReference type="CDD" id="cd01555">
    <property type="entry name" value="UdpNAET"/>
    <property type="match status" value="1"/>
</dbReference>
<keyword evidence="8 12" id="KW-0131">Cell cycle</keyword>
<evidence type="ECO:0000256" key="5">
    <source>
        <dbReference type="ARBA" id="ARBA00022679"/>
    </source>
</evidence>
<feature type="binding site" evidence="12">
    <location>
        <begin position="23"/>
        <end position="24"/>
    </location>
    <ligand>
        <name>phosphoenolpyruvate</name>
        <dbReference type="ChEBI" id="CHEBI:58702"/>
    </ligand>
</feature>
<dbReference type="Gene3D" id="3.65.10.10">
    <property type="entry name" value="Enolpyruvate transferase domain"/>
    <property type="match status" value="2"/>
</dbReference>
<evidence type="ECO:0000256" key="6">
    <source>
        <dbReference type="ARBA" id="ARBA00022960"/>
    </source>
</evidence>
<dbReference type="AlphaFoldDB" id="A0A2M7TA65"/>
<keyword evidence="12" id="KW-0670">Pyruvate</keyword>
<organism evidence="14 15">
    <name type="scientific">candidate division WWE3 bacterium CG_4_10_14_0_2_um_filter_42_8</name>
    <dbReference type="NCBI Taxonomy" id="1975074"/>
    <lineage>
        <taxon>Bacteria</taxon>
        <taxon>Katanobacteria</taxon>
    </lineage>
</organism>
<dbReference type="InterPro" id="IPR001986">
    <property type="entry name" value="Enolpyruvate_Tfrase_dom"/>
</dbReference>
<comment type="catalytic activity">
    <reaction evidence="11 12">
        <text>phosphoenolpyruvate + UDP-N-acetyl-alpha-D-glucosamine = UDP-N-acetyl-3-O-(1-carboxyvinyl)-alpha-D-glucosamine + phosphate</text>
        <dbReference type="Rhea" id="RHEA:18681"/>
        <dbReference type="ChEBI" id="CHEBI:43474"/>
        <dbReference type="ChEBI" id="CHEBI:57705"/>
        <dbReference type="ChEBI" id="CHEBI:58702"/>
        <dbReference type="ChEBI" id="CHEBI:68483"/>
        <dbReference type="EC" id="2.5.1.7"/>
    </reaction>
</comment>
<protein>
    <recommendedName>
        <fullName evidence="12">UDP-N-acetylglucosamine 1-carboxyvinyltransferase</fullName>
        <ecNumber evidence="12">2.5.1.7</ecNumber>
    </recommendedName>
    <alternativeName>
        <fullName evidence="12">Enoylpyruvate transferase</fullName>
    </alternativeName>
    <alternativeName>
        <fullName evidence="12">UDP-N-acetylglucosamine enolpyruvyl transferase</fullName>
        <shortName evidence="12">EPT</shortName>
    </alternativeName>
</protein>
<comment type="caution">
    <text evidence="12">Lacks conserved residue(s) required for the propagation of feature annotation.</text>
</comment>
<feature type="active site" description="Proton donor" evidence="12">
    <location>
        <position position="118"/>
    </location>
</feature>
<comment type="function">
    <text evidence="12">Cell wall formation. Adds enolpyruvyl to UDP-N-acetylglucosamine.</text>
</comment>
<dbReference type="HAMAP" id="MF_00111">
    <property type="entry name" value="MurA"/>
    <property type="match status" value="1"/>
</dbReference>
<keyword evidence="3 12" id="KW-0963">Cytoplasm</keyword>
<dbReference type="InterPro" id="IPR050068">
    <property type="entry name" value="MurA_subfamily"/>
</dbReference>
<dbReference type="Proteomes" id="UP000230970">
    <property type="component" value="Unassembled WGS sequence"/>
</dbReference>
<dbReference type="InterPro" id="IPR005750">
    <property type="entry name" value="UDP_GlcNAc_COvinyl_MurA"/>
</dbReference>
<feature type="binding site" evidence="12">
    <location>
        <position position="330"/>
    </location>
    <ligand>
        <name>UDP-N-acetyl-alpha-D-glucosamine</name>
        <dbReference type="ChEBI" id="CHEBI:57705"/>
    </ligand>
</feature>
<feature type="binding site" evidence="12">
    <location>
        <position position="94"/>
    </location>
    <ligand>
        <name>UDP-N-acetyl-alpha-D-glucosamine</name>
        <dbReference type="ChEBI" id="CHEBI:57705"/>
    </ligand>
</feature>
<evidence type="ECO:0000256" key="11">
    <source>
        <dbReference type="ARBA" id="ARBA00047527"/>
    </source>
</evidence>
<evidence type="ECO:0000256" key="3">
    <source>
        <dbReference type="ARBA" id="ARBA00022490"/>
    </source>
</evidence>
<dbReference type="PANTHER" id="PTHR43783">
    <property type="entry name" value="UDP-N-ACETYLGLUCOSAMINE 1-CARBOXYVINYLTRANSFERASE"/>
    <property type="match status" value="1"/>
</dbReference>
<dbReference type="EMBL" id="PFNJ01000094">
    <property type="protein sequence ID" value="PIZ41833.1"/>
    <property type="molecule type" value="Genomic_DNA"/>
</dbReference>
<keyword evidence="6 12" id="KW-0133">Cell shape</keyword>
<evidence type="ECO:0000256" key="9">
    <source>
        <dbReference type="ARBA" id="ARBA00023316"/>
    </source>
</evidence>
<dbReference type="GO" id="GO:0008760">
    <property type="term" value="F:UDP-N-acetylglucosamine 1-carboxyvinyltransferase activity"/>
    <property type="evidence" value="ECO:0007669"/>
    <property type="project" value="UniProtKB-UniRule"/>
</dbReference>
<keyword evidence="5 12" id="KW-0808">Transferase</keyword>
<dbReference type="GO" id="GO:0051301">
    <property type="term" value="P:cell division"/>
    <property type="evidence" value="ECO:0007669"/>
    <property type="project" value="UniProtKB-KW"/>
</dbReference>
<evidence type="ECO:0000256" key="12">
    <source>
        <dbReference type="HAMAP-Rule" id="MF_00111"/>
    </source>
</evidence>
<comment type="subcellular location">
    <subcellularLocation>
        <location evidence="1 12">Cytoplasm</location>
    </subcellularLocation>
</comment>
<sequence length="443" mass="48783">MEEKIIIEGGSSLQGTIQISGAKNTALKLIAAALLTKEPVILKNVPRLSDIELMVKAIEILGARIEWLDEHILKIQAEKITSYKIPEEIVSQMRASFVILGPLLARFRKAIIANPGGCKIGARPVNRHIEGFENLGAKVLFVEGYYHINGSQMKAGEFTFSKNTHTGTENLILGSVLTSGTTLIKNAAEEPEIDDLIDFLNKMGAKIKREGNRQIAIEGVNELFGTEHTVMPDRNEAATFAIAAAVTGGKIFLQGAQAKDLVAFLNKIEKVGVAYQANPNGIHVWRKNGENLNPIEIETRPHPGFMTDWHPPFTVLLSQVNGESTVHETVMDKRFGYVRQLQKMGAKIEFYNPHHFDPQEYNFNLEDEEKGSFHAIKIFGPAPLFGTKLEMLDLRAGATVALAALAARGISEISGVAHIRRGYEKFVERLQGIGANIKMVEKG</sequence>
<proteinExistence type="inferred from homology"/>
<dbReference type="GO" id="GO:0009252">
    <property type="term" value="P:peptidoglycan biosynthetic process"/>
    <property type="evidence" value="ECO:0007669"/>
    <property type="project" value="UniProtKB-UniRule"/>
</dbReference>
<name>A0A2M7TA65_UNCKA</name>
<evidence type="ECO:0000256" key="7">
    <source>
        <dbReference type="ARBA" id="ARBA00022984"/>
    </source>
</evidence>
<dbReference type="NCBIfam" id="TIGR01072">
    <property type="entry name" value="murA"/>
    <property type="match status" value="1"/>
</dbReference>